<dbReference type="SUPFAM" id="SSF48452">
    <property type="entry name" value="TPR-like"/>
    <property type="match status" value="2"/>
</dbReference>
<accession>A0A1I2S530</accession>
<reference evidence="3 4" key="1">
    <citation type="submission" date="2016-10" db="EMBL/GenBank/DDBJ databases">
        <authorList>
            <person name="de Groot N.N."/>
        </authorList>
    </citation>
    <scope>NUCLEOTIDE SEQUENCE [LARGE SCALE GENOMIC DNA]</scope>
    <source>
        <strain evidence="3 4">OK461</strain>
    </source>
</reference>
<dbReference type="PANTHER" id="PTHR45588:SF1">
    <property type="entry name" value="WW DOMAIN-CONTAINING PROTEIN"/>
    <property type="match status" value="1"/>
</dbReference>
<evidence type="ECO:0000256" key="1">
    <source>
        <dbReference type="PROSITE-ProRule" id="PRU00339"/>
    </source>
</evidence>
<dbReference type="EMBL" id="FONR01000021">
    <property type="protein sequence ID" value="SFG47860.1"/>
    <property type="molecule type" value="Genomic_DNA"/>
</dbReference>
<proteinExistence type="predicted"/>
<protein>
    <recommendedName>
        <fullName evidence="5">Tetratricopeptide repeat-containing protein</fullName>
    </recommendedName>
</protein>
<dbReference type="PROSITE" id="PS50005">
    <property type="entry name" value="TPR"/>
    <property type="match status" value="1"/>
</dbReference>
<name>A0A1I2S530_9ACTN</name>
<feature type="region of interest" description="Disordered" evidence="2">
    <location>
        <begin position="556"/>
        <end position="579"/>
    </location>
</feature>
<dbReference type="STRING" id="68239.GCA_000745715_00512"/>
<dbReference type="InterPro" id="IPR011990">
    <property type="entry name" value="TPR-like_helical_dom_sf"/>
</dbReference>
<sequence length="579" mass="64674">MDYFDLGTLTRPVSTRSPEAQCWFDRGLVWSYAFNHEEAVTCFESAAAADPDCAMAYWGVAYALGPNYNKPWEFFDDVDLRHTVERTHAAVERAHALCGTATPIEHALIEALRERYPASRAVEDCSVWNEPYAEAMRAVYELAPDDPDVATLYADALMNLTPWQLWDLRTGEPAPGARTLEAKAVLDRALLTETGAGHPGILHMYIHLMEMSPTPEEALTVADRLQGLVPDAGHLQHMPSHLDVLCGDYRRVVSANSAAIRADEKYVRRAGAMNFYTLYRSHDYHFKIYGAMFLGRSRTALETAAQLEASIPEDLLRVESPPMADWLEGFLAMRVHVLIRFGRWEEILALPMPSDPLLYCVTTAMLHYARAVAYSATGATAEAEAERELFRGAVERVPETRTLFNNTCRDILAVAAAMLDGELEYRRGEYDLAFASLRRSIELDDHLPYDEPWGWMQPTRHAYGALLLEQGRVEEAEAVYRADLGLDDTLPRSSQHPGNVWALHGFHECLVRRGKTGEARIIAQQLTMATALADVPIEASCFCRLDTAGPTSLCCSEQPSGNGSVTSRGDRTLRFRSPR</sequence>
<dbReference type="Gene3D" id="1.25.40.10">
    <property type="entry name" value="Tetratricopeptide repeat domain"/>
    <property type="match status" value="2"/>
</dbReference>
<dbReference type="AlphaFoldDB" id="A0A1I2S530"/>
<keyword evidence="1" id="KW-0802">TPR repeat</keyword>
<dbReference type="SMART" id="SM00028">
    <property type="entry name" value="TPR"/>
    <property type="match status" value="2"/>
</dbReference>
<dbReference type="InterPro" id="IPR019734">
    <property type="entry name" value="TPR_rpt"/>
</dbReference>
<evidence type="ECO:0000313" key="4">
    <source>
        <dbReference type="Proteomes" id="UP000181942"/>
    </source>
</evidence>
<feature type="repeat" description="TPR" evidence="1">
    <location>
        <begin position="20"/>
        <end position="53"/>
    </location>
</feature>
<dbReference type="RefSeq" id="WP_075032060.1">
    <property type="nucleotide sequence ID" value="NZ_FONR01000021.1"/>
</dbReference>
<evidence type="ECO:0008006" key="5">
    <source>
        <dbReference type="Google" id="ProtNLM"/>
    </source>
</evidence>
<dbReference type="PANTHER" id="PTHR45588">
    <property type="entry name" value="TPR DOMAIN-CONTAINING PROTEIN"/>
    <property type="match status" value="1"/>
</dbReference>
<dbReference type="Proteomes" id="UP000181942">
    <property type="component" value="Unassembled WGS sequence"/>
</dbReference>
<evidence type="ECO:0000313" key="3">
    <source>
        <dbReference type="EMBL" id="SFG47860.1"/>
    </source>
</evidence>
<feature type="compositionally biased region" description="Polar residues" evidence="2">
    <location>
        <begin position="556"/>
        <end position="567"/>
    </location>
</feature>
<evidence type="ECO:0000256" key="2">
    <source>
        <dbReference type="SAM" id="MobiDB-lite"/>
    </source>
</evidence>
<organism evidence="3 4">
    <name type="scientific">Streptomyces mirabilis</name>
    <dbReference type="NCBI Taxonomy" id="68239"/>
    <lineage>
        <taxon>Bacteria</taxon>
        <taxon>Bacillati</taxon>
        <taxon>Actinomycetota</taxon>
        <taxon>Actinomycetes</taxon>
        <taxon>Kitasatosporales</taxon>
        <taxon>Streptomycetaceae</taxon>
        <taxon>Streptomyces</taxon>
    </lineage>
</organism>
<gene>
    <name evidence="3" type="ORF">SAMN02787118_121111</name>
</gene>